<accession>A0A1Q3AX28</accession>
<dbReference type="AlphaFoldDB" id="A0A1Q3AX28"/>
<feature type="region of interest" description="Disordered" evidence="1">
    <location>
        <begin position="256"/>
        <end position="281"/>
    </location>
</feature>
<keyword evidence="3" id="KW-1185">Reference proteome</keyword>
<name>A0A1Q3AX28_CEPFO</name>
<dbReference type="Proteomes" id="UP000187406">
    <property type="component" value="Unassembled WGS sequence"/>
</dbReference>
<protein>
    <submittedName>
        <fullName evidence="2">Uncharacterized protein</fullName>
    </submittedName>
</protein>
<evidence type="ECO:0000313" key="3">
    <source>
        <dbReference type="Proteomes" id="UP000187406"/>
    </source>
</evidence>
<organism evidence="2 3">
    <name type="scientific">Cephalotus follicularis</name>
    <name type="common">Albany pitcher plant</name>
    <dbReference type="NCBI Taxonomy" id="3775"/>
    <lineage>
        <taxon>Eukaryota</taxon>
        <taxon>Viridiplantae</taxon>
        <taxon>Streptophyta</taxon>
        <taxon>Embryophyta</taxon>
        <taxon>Tracheophyta</taxon>
        <taxon>Spermatophyta</taxon>
        <taxon>Magnoliopsida</taxon>
        <taxon>eudicotyledons</taxon>
        <taxon>Gunneridae</taxon>
        <taxon>Pentapetalae</taxon>
        <taxon>rosids</taxon>
        <taxon>fabids</taxon>
        <taxon>Oxalidales</taxon>
        <taxon>Cephalotaceae</taxon>
        <taxon>Cephalotus</taxon>
    </lineage>
</organism>
<proteinExistence type="predicted"/>
<sequence>MSNRKPLMNITNDANTCVLSTPILDTASPLSSSHGKMKNPLHKPKEGESMLLHEAFNHCHLLETEIPTNSPLLVNTTPFVSFSRKENVLIHFDGLPSGIAMLSGVQECFNSPKVKGGSDEAYKPQENPRNESLLLDCSELKLNDTSPCFSNPVDQEWTDCQWELSGGYITDTDDSYSYLDARDNFQEDADGLVVGERFDEMCHGLGMMSLKEKRMNQFTGKNIRFIYGSHVDVKEEDYSEDDEIYSYYDCKSNVVDDDDDVVGREGGGREDLFGSSTKDLP</sequence>
<feature type="compositionally biased region" description="Basic and acidic residues" evidence="1">
    <location>
        <begin position="261"/>
        <end position="272"/>
    </location>
</feature>
<dbReference type="PANTHER" id="PTHR47512">
    <property type="entry name" value="EXPRESSED PROTEIN"/>
    <property type="match status" value="1"/>
</dbReference>
<dbReference type="EMBL" id="BDDD01000142">
    <property type="protein sequence ID" value="GAV60301.1"/>
    <property type="molecule type" value="Genomic_DNA"/>
</dbReference>
<reference evidence="3" key="1">
    <citation type="submission" date="2016-04" db="EMBL/GenBank/DDBJ databases">
        <title>Cephalotus genome sequencing.</title>
        <authorList>
            <person name="Fukushima K."/>
            <person name="Hasebe M."/>
            <person name="Fang X."/>
        </authorList>
    </citation>
    <scope>NUCLEOTIDE SEQUENCE [LARGE SCALE GENOMIC DNA]</scope>
    <source>
        <strain evidence="3">cv. St1</strain>
    </source>
</reference>
<evidence type="ECO:0000313" key="2">
    <source>
        <dbReference type="EMBL" id="GAV60301.1"/>
    </source>
</evidence>
<evidence type="ECO:0000256" key="1">
    <source>
        <dbReference type="SAM" id="MobiDB-lite"/>
    </source>
</evidence>
<comment type="caution">
    <text evidence="2">The sequence shown here is derived from an EMBL/GenBank/DDBJ whole genome shotgun (WGS) entry which is preliminary data.</text>
</comment>
<dbReference type="InParanoid" id="A0A1Q3AX28"/>
<gene>
    <name evidence="2" type="ORF">CFOL_v3_03832</name>
</gene>
<dbReference type="PANTHER" id="PTHR47512:SF3">
    <property type="entry name" value="CHALCONE-FLAVONONE ISOMERASE FAMILY PROTEIN"/>
    <property type="match status" value="1"/>
</dbReference>